<protein>
    <submittedName>
        <fullName evidence="2">Uncharacterized protein</fullName>
    </submittedName>
</protein>
<feature type="transmembrane region" description="Helical" evidence="1">
    <location>
        <begin position="12"/>
        <end position="33"/>
    </location>
</feature>
<name>A0A2H3JHU3_WOLCO</name>
<proteinExistence type="predicted"/>
<accession>A0A2H3JHU3</accession>
<keyword evidence="3" id="KW-1185">Reference proteome</keyword>
<dbReference type="AlphaFoldDB" id="A0A2H3JHU3"/>
<keyword evidence="1" id="KW-1133">Transmembrane helix</keyword>
<evidence type="ECO:0000313" key="2">
    <source>
        <dbReference type="EMBL" id="PCH41752.1"/>
    </source>
</evidence>
<keyword evidence="1" id="KW-0812">Transmembrane</keyword>
<evidence type="ECO:0000256" key="1">
    <source>
        <dbReference type="SAM" id="Phobius"/>
    </source>
</evidence>
<dbReference type="EMBL" id="KB468113">
    <property type="protein sequence ID" value="PCH41752.1"/>
    <property type="molecule type" value="Genomic_DNA"/>
</dbReference>
<organism evidence="2 3">
    <name type="scientific">Wolfiporia cocos (strain MD-104)</name>
    <name type="common">Brown rot fungus</name>
    <dbReference type="NCBI Taxonomy" id="742152"/>
    <lineage>
        <taxon>Eukaryota</taxon>
        <taxon>Fungi</taxon>
        <taxon>Dikarya</taxon>
        <taxon>Basidiomycota</taxon>
        <taxon>Agaricomycotina</taxon>
        <taxon>Agaricomycetes</taxon>
        <taxon>Polyporales</taxon>
        <taxon>Phaeolaceae</taxon>
        <taxon>Wolfiporia</taxon>
    </lineage>
</organism>
<reference evidence="2 3" key="1">
    <citation type="journal article" date="2012" name="Science">
        <title>The Paleozoic origin of enzymatic lignin decomposition reconstructed from 31 fungal genomes.</title>
        <authorList>
            <person name="Floudas D."/>
            <person name="Binder M."/>
            <person name="Riley R."/>
            <person name="Barry K."/>
            <person name="Blanchette R.A."/>
            <person name="Henrissat B."/>
            <person name="Martinez A.T."/>
            <person name="Otillar R."/>
            <person name="Spatafora J.W."/>
            <person name="Yadav J.S."/>
            <person name="Aerts A."/>
            <person name="Benoit I."/>
            <person name="Boyd A."/>
            <person name="Carlson A."/>
            <person name="Copeland A."/>
            <person name="Coutinho P.M."/>
            <person name="de Vries R.P."/>
            <person name="Ferreira P."/>
            <person name="Findley K."/>
            <person name="Foster B."/>
            <person name="Gaskell J."/>
            <person name="Glotzer D."/>
            <person name="Gorecki P."/>
            <person name="Heitman J."/>
            <person name="Hesse C."/>
            <person name="Hori C."/>
            <person name="Igarashi K."/>
            <person name="Jurgens J.A."/>
            <person name="Kallen N."/>
            <person name="Kersten P."/>
            <person name="Kohler A."/>
            <person name="Kuees U."/>
            <person name="Kumar T.K.A."/>
            <person name="Kuo A."/>
            <person name="LaButti K."/>
            <person name="Larrondo L.F."/>
            <person name="Lindquist E."/>
            <person name="Ling A."/>
            <person name="Lombard V."/>
            <person name="Lucas S."/>
            <person name="Lundell T."/>
            <person name="Martin R."/>
            <person name="McLaughlin D.J."/>
            <person name="Morgenstern I."/>
            <person name="Morin E."/>
            <person name="Murat C."/>
            <person name="Nagy L.G."/>
            <person name="Nolan M."/>
            <person name="Ohm R.A."/>
            <person name="Patyshakuliyeva A."/>
            <person name="Rokas A."/>
            <person name="Ruiz-Duenas F.J."/>
            <person name="Sabat G."/>
            <person name="Salamov A."/>
            <person name="Samejima M."/>
            <person name="Schmutz J."/>
            <person name="Slot J.C."/>
            <person name="St John F."/>
            <person name="Stenlid J."/>
            <person name="Sun H."/>
            <person name="Sun S."/>
            <person name="Syed K."/>
            <person name="Tsang A."/>
            <person name="Wiebenga A."/>
            <person name="Young D."/>
            <person name="Pisabarro A."/>
            <person name="Eastwood D.C."/>
            <person name="Martin F."/>
            <person name="Cullen D."/>
            <person name="Grigoriev I.V."/>
            <person name="Hibbett D.S."/>
        </authorList>
    </citation>
    <scope>NUCLEOTIDE SEQUENCE [LARGE SCALE GENOMIC DNA]</scope>
    <source>
        <strain evidence="2 3">MD-104</strain>
    </source>
</reference>
<gene>
    <name evidence="2" type="ORF">WOLCODRAFT_163355</name>
</gene>
<feature type="transmembrane region" description="Helical" evidence="1">
    <location>
        <begin position="45"/>
        <end position="63"/>
    </location>
</feature>
<dbReference type="Proteomes" id="UP000218811">
    <property type="component" value="Unassembled WGS sequence"/>
</dbReference>
<keyword evidence="1" id="KW-0472">Membrane</keyword>
<sequence>MPGGVCLSKISGTFYFLAELAMNVLVVVSRFTYNGFSHKQYAPDYVFTFLPYVSAILVSRFLFDLRQFQALRLAGEEEATCRVMTSDKHAMTTSKTVQFASEFITMIGAPLDHGRTEYEETAYNCEDLETDSSEEHPHLSYDEPQAEPVISEVRRSYSGT</sequence>
<evidence type="ECO:0000313" key="3">
    <source>
        <dbReference type="Proteomes" id="UP000218811"/>
    </source>
</evidence>